<evidence type="ECO:0000256" key="3">
    <source>
        <dbReference type="ARBA" id="ARBA00005435"/>
    </source>
</evidence>
<dbReference type="PANTHER" id="PTHR12302:SF3">
    <property type="entry name" value="SERINE_THREONINE-PROTEIN KINASE 31"/>
    <property type="match status" value="1"/>
</dbReference>
<dbReference type="PROSITE" id="PS50830">
    <property type="entry name" value="TNASE_3"/>
    <property type="match status" value="1"/>
</dbReference>
<dbReference type="EMBL" id="ML210166">
    <property type="protein sequence ID" value="TFK27309.1"/>
    <property type="molecule type" value="Genomic_DNA"/>
</dbReference>
<evidence type="ECO:0000256" key="7">
    <source>
        <dbReference type="ARBA" id="ARBA00022837"/>
    </source>
</evidence>
<feature type="transmembrane region" description="Helical" evidence="9">
    <location>
        <begin position="89"/>
        <end position="109"/>
    </location>
</feature>
<protein>
    <submittedName>
        <fullName evidence="11">Mitochondrial protein</fullName>
    </submittedName>
</protein>
<dbReference type="Gene3D" id="2.40.50.90">
    <property type="match status" value="1"/>
</dbReference>
<dbReference type="GO" id="GO:0005739">
    <property type="term" value="C:mitochondrion"/>
    <property type="evidence" value="ECO:0007669"/>
    <property type="project" value="UniProtKB-SubCell"/>
</dbReference>
<evidence type="ECO:0000256" key="4">
    <source>
        <dbReference type="ARBA" id="ARBA00022722"/>
    </source>
</evidence>
<name>A0A5C3L2R9_COPMA</name>
<evidence type="ECO:0000256" key="8">
    <source>
        <dbReference type="SAM" id="MobiDB-lite"/>
    </source>
</evidence>
<proteinExistence type="inferred from homology"/>
<evidence type="ECO:0000313" key="11">
    <source>
        <dbReference type="EMBL" id="TFK27309.1"/>
    </source>
</evidence>
<sequence>MVNWLWPWKSATPEHPKPEAHTQATTLRTHAKDTRDTFIPANSTSTWPWNRPSEPKTSADLSTPVVPRIDVLVAQSDALLDSWLASSTVLAVVAAGTGGLLTLGFGYAYGRYGKRLRNSEWITPDWLGGKRWVRGIVTNVGDGDNFRLFHTPRFGGYHWPLKWRPVPSKAKALKDETLHVRLAGVDAPEASHFGKEAQPFANEAIDWLTNYVGGRKVYCQLIRKDQYSRVIANVYRPYRFIPGSVYKGKNISREILSAGFASVYEQAGAEYGPYGKEHFQQLEATAKKARRGQWAKPGQRESPADYKRRHSQTDAKLGTKPDQPSS</sequence>
<feature type="region of interest" description="Disordered" evidence="8">
    <location>
        <begin position="285"/>
        <end position="326"/>
    </location>
</feature>
<gene>
    <name evidence="11" type="ORF">FA15DRAFT_666600</name>
</gene>
<dbReference type="OrthoDB" id="430293at2759"/>
<keyword evidence="4" id="KW-0540">Nuclease</keyword>
<dbReference type="InterPro" id="IPR016071">
    <property type="entry name" value="Staphylococal_nuclease_OB-fold"/>
</dbReference>
<keyword evidence="9" id="KW-1133">Transmembrane helix</keyword>
<comment type="similarity">
    <text evidence="3">Belongs to the LCL3 family.</text>
</comment>
<dbReference type="STRING" id="230819.A0A5C3L2R9"/>
<keyword evidence="12" id="KW-1185">Reference proteome</keyword>
<evidence type="ECO:0000256" key="5">
    <source>
        <dbReference type="ARBA" id="ARBA00022759"/>
    </source>
</evidence>
<dbReference type="SMART" id="SM00318">
    <property type="entry name" value="SNc"/>
    <property type="match status" value="1"/>
</dbReference>
<keyword evidence="9" id="KW-0812">Transmembrane</keyword>
<feature type="compositionally biased region" description="Basic and acidic residues" evidence="8">
    <location>
        <begin position="298"/>
        <end position="319"/>
    </location>
</feature>
<comment type="subcellular location">
    <subcellularLocation>
        <location evidence="1">Membrane</location>
        <topology evidence="1">Single-pass membrane protein</topology>
    </subcellularLocation>
    <subcellularLocation>
        <location evidence="2">Mitochondrion</location>
    </subcellularLocation>
</comment>
<keyword evidence="5" id="KW-0255">Endonuclease</keyword>
<keyword evidence="7" id="KW-0106">Calcium</keyword>
<dbReference type="AlphaFoldDB" id="A0A5C3L2R9"/>
<dbReference type="GO" id="GO:0016787">
    <property type="term" value="F:hydrolase activity"/>
    <property type="evidence" value="ECO:0007669"/>
    <property type="project" value="UniProtKB-KW"/>
</dbReference>
<feature type="domain" description="TNase-like" evidence="10">
    <location>
        <begin position="131"/>
        <end position="296"/>
    </location>
</feature>
<accession>A0A5C3L2R9</accession>
<keyword evidence="9" id="KW-0472">Membrane</keyword>
<reference evidence="11 12" key="1">
    <citation type="journal article" date="2019" name="Nat. Ecol. Evol.">
        <title>Megaphylogeny resolves global patterns of mushroom evolution.</title>
        <authorList>
            <person name="Varga T."/>
            <person name="Krizsan K."/>
            <person name="Foldi C."/>
            <person name="Dima B."/>
            <person name="Sanchez-Garcia M."/>
            <person name="Sanchez-Ramirez S."/>
            <person name="Szollosi G.J."/>
            <person name="Szarkandi J.G."/>
            <person name="Papp V."/>
            <person name="Albert L."/>
            <person name="Andreopoulos W."/>
            <person name="Angelini C."/>
            <person name="Antonin V."/>
            <person name="Barry K.W."/>
            <person name="Bougher N.L."/>
            <person name="Buchanan P."/>
            <person name="Buyck B."/>
            <person name="Bense V."/>
            <person name="Catcheside P."/>
            <person name="Chovatia M."/>
            <person name="Cooper J."/>
            <person name="Damon W."/>
            <person name="Desjardin D."/>
            <person name="Finy P."/>
            <person name="Geml J."/>
            <person name="Haridas S."/>
            <person name="Hughes K."/>
            <person name="Justo A."/>
            <person name="Karasinski D."/>
            <person name="Kautmanova I."/>
            <person name="Kiss B."/>
            <person name="Kocsube S."/>
            <person name="Kotiranta H."/>
            <person name="LaButti K.M."/>
            <person name="Lechner B.E."/>
            <person name="Liimatainen K."/>
            <person name="Lipzen A."/>
            <person name="Lukacs Z."/>
            <person name="Mihaltcheva S."/>
            <person name="Morgado L.N."/>
            <person name="Niskanen T."/>
            <person name="Noordeloos M.E."/>
            <person name="Ohm R.A."/>
            <person name="Ortiz-Santana B."/>
            <person name="Ovrebo C."/>
            <person name="Racz N."/>
            <person name="Riley R."/>
            <person name="Savchenko A."/>
            <person name="Shiryaev A."/>
            <person name="Soop K."/>
            <person name="Spirin V."/>
            <person name="Szebenyi C."/>
            <person name="Tomsovsky M."/>
            <person name="Tulloss R.E."/>
            <person name="Uehling J."/>
            <person name="Grigoriev I.V."/>
            <person name="Vagvolgyi C."/>
            <person name="Papp T."/>
            <person name="Martin F.M."/>
            <person name="Miettinen O."/>
            <person name="Hibbett D.S."/>
            <person name="Nagy L.G."/>
        </authorList>
    </citation>
    <scope>NUCLEOTIDE SEQUENCE [LARGE SCALE GENOMIC DNA]</scope>
    <source>
        <strain evidence="11 12">CBS 121175</strain>
    </source>
</reference>
<evidence type="ECO:0000256" key="6">
    <source>
        <dbReference type="ARBA" id="ARBA00022801"/>
    </source>
</evidence>
<feature type="region of interest" description="Disordered" evidence="8">
    <location>
        <begin position="42"/>
        <end position="61"/>
    </location>
</feature>
<evidence type="ECO:0000256" key="9">
    <source>
        <dbReference type="SAM" id="Phobius"/>
    </source>
</evidence>
<dbReference type="GO" id="GO:0016020">
    <property type="term" value="C:membrane"/>
    <property type="evidence" value="ECO:0007669"/>
    <property type="project" value="UniProtKB-SubCell"/>
</dbReference>
<dbReference type="GO" id="GO:0004519">
    <property type="term" value="F:endonuclease activity"/>
    <property type="evidence" value="ECO:0007669"/>
    <property type="project" value="UniProtKB-KW"/>
</dbReference>
<evidence type="ECO:0000313" key="12">
    <source>
        <dbReference type="Proteomes" id="UP000307440"/>
    </source>
</evidence>
<dbReference type="SUPFAM" id="SSF50199">
    <property type="entry name" value="Staphylococcal nuclease"/>
    <property type="match status" value="1"/>
</dbReference>
<dbReference type="InterPro" id="IPR035437">
    <property type="entry name" value="SNase_OB-fold_sf"/>
</dbReference>
<dbReference type="PANTHER" id="PTHR12302">
    <property type="entry name" value="EBNA2 BINDING PROTEIN P100"/>
    <property type="match status" value="1"/>
</dbReference>
<evidence type="ECO:0000256" key="2">
    <source>
        <dbReference type="ARBA" id="ARBA00004173"/>
    </source>
</evidence>
<evidence type="ECO:0000259" key="10">
    <source>
        <dbReference type="PROSITE" id="PS50830"/>
    </source>
</evidence>
<dbReference type="Pfam" id="PF00565">
    <property type="entry name" value="SNase"/>
    <property type="match status" value="1"/>
</dbReference>
<evidence type="ECO:0000256" key="1">
    <source>
        <dbReference type="ARBA" id="ARBA00004167"/>
    </source>
</evidence>
<organism evidence="11 12">
    <name type="scientific">Coprinopsis marcescibilis</name>
    <name type="common">Agaric fungus</name>
    <name type="synonym">Psathyrella marcescibilis</name>
    <dbReference type="NCBI Taxonomy" id="230819"/>
    <lineage>
        <taxon>Eukaryota</taxon>
        <taxon>Fungi</taxon>
        <taxon>Dikarya</taxon>
        <taxon>Basidiomycota</taxon>
        <taxon>Agaricomycotina</taxon>
        <taxon>Agaricomycetes</taxon>
        <taxon>Agaricomycetidae</taxon>
        <taxon>Agaricales</taxon>
        <taxon>Agaricineae</taxon>
        <taxon>Psathyrellaceae</taxon>
        <taxon>Coprinopsis</taxon>
    </lineage>
</organism>
<keyword evidence="6" id="KW-0378">Hydrolase</keyword>
<dbReference type="Proteomes" id="UP000307440">
    <property type="component" value="Unassembled WGS sequence"/>
</dbReference>